<feature type="region of interest" description="Disordered" evidence="1">
    <location>
        <begin position="33"/>
        <end position="59"/>
    </location>
</feature>
<dbReference type="AlphaFoldDB" id="A0A9P7N8D4"/>
<comment type="caution">
    <text evidence="2">The sequence shown here is derived from an EMBL/GenBank/DDBJ whole genome shotgun (WGS) entry which is preliminary data.</text>
</comment>
<evidence type="ECO:0000256" key="1">
    <source>
        <dbReference type="SAM" id="MobiDB-lite"/>
    </source>
</evidence>
<dbReference type="Proteomes" id="UP000748025">
    <property type="component" value="Unassembled WGS sequence"/>
</dbReference>
<reference evidence="2" key="1">
    <citation type="journal article" date="2020" name="bioRxiv">
        <title>Whole genome comparisons of ergot fungi reveals the divergence and evolution of species within the genus Claviceps are the result of varying mechanisms driving genome evolution and host range expansion.</title>
        <authorList>
            <person name="Wyka S.A."/>
            <person name="Mondo S.J."/>
            <person name="Liu M."/>
            <person name="Dettman J."/>
            <person name="Nalam V."/>
            <person name="Broders K.D."/>
        </authorList>
    </citation>
    <scope>NUCLEOTIDE SEQUENCE</scope>
    <source>
        <strain evidence="2">CCC 602</strain>
    </source>
</reference>
<organism evidence="2 3">
    <name type="scientific">Claviceps pusilla</name>
    <dbReference type="NCBI Taxonomy" id="123648"/>
    <lineage>
        <taxon>Eukaryota</taxon>
        <taxon>Fungi</taxon>
        <taxon>Dikarya</taxon>
        <taxon>Ascomycota</taxon>
        <taxon>Pezizomycotina</taxon>
        <taxon>Sordariomycetes</taxon>
        <taxon>Hypocreomycetidae</taxon>
        <taxon>Hypocreales</taxon>
        <taxon>Clavicipitaceae</taxon>
        <taxon>Claviceps</taxon>
    </lineage>
</organism>
<evidence type="ECO:0000313" key="2">
    <source>
        <dbReference type="EMBL" id="KAG6002752.1"/>
    </source>
</evidence>
<keyword evidence="3" id="KW-1185">Reference proteome</keyword>
<accession>A0A9P7N8D4</accession>
<sequence length="74" mass="8619">MEYGYVGWKQRDLIAVLIIDDLDVSITMRQRRRARREMRSGPGGLNQWLSQPQRETGDTMVATNSYMRDKDVGE</sequence>
<evidence type="ECO:0000313" key="3">
    <source>
        <dbReference type="Proteomes" id="UP000748025"/>
    </source>
</evidence>
<protein>
    <submittedName>
        <fullName evidence="2">Uncharacterized protein</fullName>
    </submittedName>
</protein>
<gene>
    <name evidence="2" type="ORF">E4U43_001049</name>
</gene>
<dbReference type="EMBL" id="SRPW01001325">
    <property type="protein sequence ID" value="KAG6002752.1"/>
    <property type="molecule type" value="Genomic_DNA"/>
</dbReference>
<name>A0A9P7N8D4_9HYPO</name>
<proteinExistence type="predicted"/>